<keyword evidence="2" id="KW-1185">Reference proteome</keyword>
<evidence type="ECO:0000313" key="2">
    <source>
        <dbReference type="Proteomes" id="UP000306628"/>
    </source>
</evidence>
<dbReference type="InterPro" id="IPR046036">
    <property type="entry name" value="DUF5994"/>
</dbReference>
<dbReference type="Proteomes" id="UP000306628">
    <property type="component" value="Unassembled WGS sequence"/>
</dbReference>
<dbReference type="SUPFAM" id="SSF55729">
    <property type="entry name" value="Acyl-CoA N-acyltransferases (Nat)"/>
    <property type="match status" value="1"/>
</dbReference>
<comment type="caution">
    <text evidence="1">The sequence shown here is derived from an EMBL/GenBank/DDBJ whole genome shotgun (WGS) entry which is preliminary data.</text>
</comment>
<proteinExistence type="predicted"/>
<dbReference type="OrthoDB" id="3499143at2"/>
<dbReference type="Pfam" id="PF19457">
    <property type="entry name" value="DUF5994"/>
    <property type="match status" value="1"/>
</dbReference>
<dbReference type="RefSeq" id="WP_138694239.1">
    <property type="nucleotide sequence ID" value="NZ_JBHSAZ010000026.1"/>
</dbReference>
<dbReference type="EMBL" id="VCKX01000141">
    <property type="protein sequence ID" value="TMR28485.1"/>
    <property type="molecule type" value="Genomic_DNA"/>
</dbReference>
<dbReference type="AlphaFoldDB" id="A0A5S4G635"/>
<evidence type="ECO:0000313" key="1">
    <source>
        <dbReference type="EMBL" id="TMR28485.1"/>
    </source>
</evidence>
<organism evidence="1 2">
    <name type="scientific">Nonomuraea zeae</name>
    <dbReference type="NCBI Taxonomy" id="1642303"/>
    <lineage>
        <taxon>Bacteria</taxon>
        <taxon>Bacillati</taxon>
        <taxon>Actinomycetota</taxon>
        <taxon>Actinomycetes</taxon>
        <taxon>Streptosporangiales</taxon>
        <taxon>Streptosporangiaceae</taxon>
        <taxon>Nonomuraea</taxon>
    </lineage>
</organism>
<dbReference type="InterPro" id="IPR016181">
    <property type="entry name" value="Acyl_CoA_acyltransferase"/>
</dbReference>
<reference evidence="1 2" key="1">
    <citation type="submission" date="2019-05" db="EMBL/GenBank/DDBJ databases">
        <title>Draft genome sequence of Nonomuraea zeae DSM 100528.</title>
        <authorList>
            <person name="Saricaoglu S."/>
            <person name="Isik K."/>
        </authorList>
    </citation>
    <scope>NUCLEOTIDE SEQUENCE [LARGE SCALE GENOMIC DNA]</scope>
    <source>
        <strain evidence="1 2">DSM 100528</strain>
    </source>
</reference>
<accession>A0A5S4G635</accession>
<gene>
    <name evidence="1" type="ORF">ETD85_35740</name>
</gene>
<dbReference type="Gene3D" id="3.40.630.30">
    <property type="match status" value="1"/>
</dbReference>
<sequence length="439" mass="47013">MPIHDSPPAPIALRPARVFLEPTLARDGTLDGAWWPRTTDLHRELPALVTILEDRLGPILRVKLNLAAWDDTPAHLLVGGRFLRVSGFTGTANTIRVIRGDKDGYLLLVVPPDTEAPAATAAMRTAASTGNTLSASEILAHCGRAAPGPAPSMRMRPYRPADQQAVLALIEADSLPGQPACSPAALDQAVAGTPRSEPVLWSDLERPRTDVLVDPEGHIMGVISYAAHQTEDSGEILWLHGQEIPDIVEALVAHALLELSGGAAVHAFTAARGLGLPALPTGRRPVTRKVLEHAGFTGRNSWHYLRRTKPCAPGATACPPVEVVDSQTPPGWWLKARDDDSAAEVVAQEPQSGLGVLWWFSAAPHHADQALERALLQQADLLLREHGAMETILYAADDPASRQPGAWGLLEDAGFTEIDHLVSYTRRAVPGDNPIQALG</sequence>
<protein>
    <submittedName>
        <fullName evidence="1">Uncharacterized protein</fullName>
    </submittedName>
</protein>
<name>A0A5S4G635_9ACTN</name>